<keyword evidence="4" id="KW-1185">Reference proteome</keyword>
<dbReference type="PANTHER" id="PTHR13318:SF234">
    <property type="entry name" value="RNI-LIKE PROTEIN"/>
    <property type="match status" value="1"/>
</dbReference>
<feature type="compositionally biased region" description="Basic and acidic residues" evidence="1">
    <location>
        <begin position="625"/>
        <end position="639"/>
    </location>
</feature>
<evidence type="ECO:0000313" key="4">
    <source>
        <dbReference type="Proteomes" id="UP000016929"/>
    </source>
</evidence>
<dbReference type="SMART" id="SM00367">
    <property type="entry name" value="LRR_CC"/>
    <property type="match status" value="7"/>
</dbReference>
<dbReference type="GO" id="GO:0031146">
    <property type="term" value="P:SCF-dependent proteasomal ubiquitin-dependent protein catabolic process"/>
    <property type="evidence" value="ECO:0007669"/>
    <property type="project" value="TreeGrafter"/>
</dbReference>
<feature type="domain" description="DNA repair protein rhp7 treble clef" evidence="2">
    <location>
        <begin position="129"/>
        <end position="166"/>
    </location>
</feature>
<dbReference type="SUPFAM" id="SSF52047">
    <property type="entry name" value="RNI-like"/>
    <property type="match status" value="2"/>
</dbReference>
<feature type="compositionally biased region" description="Basic and acidic residues" evidence="1">
    <location>
        <begin position="74"/>
        <end position="101"/>
    </location>
</feature>
<dbReference type="EMBL" id="KB726554">
    <property type="protein sequence ID" value="EMT68093.1"/>
    <property type="molecule type" value="Genomic_DNA"/>
</dbReference>
<evidence type="ECO:0000313" key="3">
    <source>
        <dbReference type="EMBL" id="EMT68093.1"/>
    </source>
</evidence>
<dbReference type="InterPro" id="IPR001611">
    <property type="entry name" value="Leu-rich_rpt"/>
</dbReference>
<dbReference type="InterPro" id="IPR056451">
    <property type="entry name" value="Znf_Tbcl_Rhp7"/>
</dbReference>
<dbReference type="PANTHER" id="PTHR13318">
    <property type="entry name" value="PARTNER OF PAIRED, ISOFORM B-RELATED"/>
    <property type="match status" value="1"/>
</dbReference>
<proteinExistence type="predicted"/>
<dbReference type="STRING" id="1229665.N1RN72"/>
<dbReference type="Proteomes" id="UP000016929">
    <property type="component" value="Unassembled WGS sequence"/>
</dbReference>
<feature type="compositionally biased region" description="Low complexity" evidence="1">
    <location>
        <begin position="573"/>
        <end position="596"/>
    </location>
</feature>
<feature type="compositionally biased region" description="Basic and acidic residues" evidence="1">
    <location>
        <begin position="38"/>
        <end position="52"/>
    </location>
</feature>
<dbReference type="HOGENOM" id="CLU_271814_0_0_1"/>
<feature type="region of interest" description="Disordered" evidence="1">
    <location>
        <begin position="167"/>
        <end position="190"/>
    </location>
</feature>
<dbReference type="OrthoDB" id="1924287at2759"/>
<dbReference type="Pfam" id="PF13516">
    <property type="entry name" value="LRR_6"/>
    <property type="match status" value="2"/>
</dbReference>
<feature type="region of interest" description="Disordered" evidence="1">
    <location>
        <begin position="623"/>
        <end position="697"/>
    </location>
</feature>
<feature type="compositionally biased region" description="Low complexity" evidence="1">
    <location>
        <begin position="642"/>
        <end position="655"/>
    </location>
</feature>
<dbReference type="InterPro" id="IPR006553">
    <property type="entry name" value="Leu-rich_rpt_Cys-con_subtyp"/>
</dbReference>
<evidence type="ECO:0000259" key="2">
    <source>
        <dbReference type="Pfam" id="PF23550"/>
    </source>
</evidence>
<gene>
    <name evidence="3" type="ORF">FOC4_g10012498</name>
</gene>
<dbReference type="GO" id="GO:0019005">
    <property type="term" value="C:SCF ubiquitin ligase complex"/>
    <property type="evidence" value="ECO:0007669"/>
    <property type="project" value="TreeGrafter"/>
</dbReference>
<evidence type="ECO:0000256" key="1">
    <source>
        <dbReference type="SAM" id="MobiDB-lite"/>
    </source>
</evidence>
<feature type="region of interest" description="Disordered" evidence="1">
    <location>
        <begin position="36"/>
        <end position="110"/>
    </location>
</feature>
<feature type="region of interest" description="Disordered" evidence="1">
    <location>
        <begin position="754"/>
        <end position="777"/>
    </location>
</feature>
<protein>
    <submittedName>
        <fullName evidence="3">DNA repair protein rhp7</fullName>
    </submittedName>
</protein>
<feature type="compositionally biased region" description="Low complexity" evidence="1">
    <location>
        <begin position="55"/>
        <end position="68"/>
    </location>
</feature>
<dbReference type="InterPro" id="IPR032675">
    <property type="entry name" value="LRR_dom_sf"/>
</dbReference>
<dbReference type="Pfam" id="PF23550">
    <property type="entry name" value="zf_Tbcl_Rhp7"/>
    <property type="match status" value="2"/>
</dbReference>
<dbReference type="Gene3D" id="3.80.10.10">
    <property type="entry name" value="Ribonuclease Inhibitor"/>
    <property type="match status" value="4"/>
</dbReference>
<feature type="region of interest" description="Disordered" evidence="1">
    <location>
        <begin position="573"/>
        <end position="601"/>
    </location>
</feature>
<name>N1RN72_FUSC4</name>
<reference evidence="4" key="1">
    <citation type="submission" date="2012-09" db="EMBL/GenBank/DDBJ databases">
        <title>Genome sequencing and comparative transcriptomics of race 1 and race 4 of banana pathogen: Fusarium oxysporum f. sp. cubense.</title>
        <authorList>
            <person name="Fang X."/>
            <person name="Huang J."/>
        </authorList>
    </citation>
    <scope>NUCLEOTIDE SEQUENCE [LARGE SCALE GENOMIC DNA]</scope>
    <source>
        <strain evidence="4">race 4</strain>
    </source>
</reference>
<dbReference type="FunFam" id="3.80.10.10:FF:000601">
    <property type="entry name" value="DNA repair protein Rad7, protein"/>
    <property type="match status" value="2"/>
</dbReference>
<sequence length="1191" mass="133740">MARQINLIDKVVLSMDRNQSALTDFLASHNISAAQIRSDAEARRRQAAREDAAQDENGNGESSAAGARSGRRSSRNDNDEASLKRKREEEKKLAKIKESKAFKKRKQRTDLSDDEIAHALMESNSGPLPGQIEHCEICEKRFTVTPYSVAGPNGGLLCPPCGREMAKEREGGQKKKPKKPVNTGPVGRRRAIQSRILDGDVGTKSLATLCVQTLAKNVDLADSLGDLPDHLIDKIARMFSKRRLLKPETLPLFVQPGTEDLHIYDGAKLGEQDYISIFQTASKLKNLKIRCGIQFKDEVMDYLLSRDINLETFYLHGANLLSDEKWHKFIQEKGEKLKGIQVYYTDNHFGDETIATLRDHCPNLKRLKVENNQKLTNDGVKTIASLSTLEHLGLQLQHKTESDAYIEVVSKIGVNLKTLSLKIVPEVDDGLLQAIHEHCRSLSKFRITDSEFMTDQGFVNLFTKWANPPLHFVDLQKCRQIDASKPRENPDSVGLCSEGFKALMAHSGEKLQYLNIHACRHISREAFEEVFHEDARYPELKDLEISFCEEVTDFILGGDKLIIYRARATRSNNQNAQDQNAQAGQNDQNGQTNQSNRQGRAVYGPQSALTDFLASHNISAAQIRSDAEARRRQAAREDAAQDENGNGESSAAGARSGRRSSRNDNDEASLKRKREEEKKLAKIKESKAFKKRKQRTDLSDDEIAHALMESNSGPLPGQIEHCEICEKRFTVTPYSVAGPNGGLLCPPCGREMAKEREGGQKKKPKKPVNTGPVGRRRAIQSRILDGDVGTKSLATLCVQTLAKNVDLADSLGDLPDHLIDKIARMFSKRRLLKPETLPLFVQPGTEDLHIYDGAKLGEQDYISIFQTASKLKNLKIRCGIQFKDEVMDYLLSRDINLETFYLHGANLLSDEKWHKFIQEKGEKLKGIQVYYTDNHFGDETIATLRDHCPNLKRLKVENNQKLTNDGVKTIASLSTLEHLGLQLQHKTESDAYIEVVSKIGVNLKTLSLKIVPEVDDGLLQAIHEHCRSLSKFRITDSEFMTDQGFVNLFTKWANPPLHFVDLQKCRQIDASKPRENPDSVGLCSEGFKALMAHSGEKLQYLNIHACRHISREAFEEVFHEDARYPELKDLEISFCEEVTDFILGSIFRSCPKIREVNVFGCMKVKEVRVPRGVILVGVPNAQGMVVEGSHD</sequence>
<dbReference type="AlphaFoldDB" id="N1RN72"/>
<accession>N1RN72</accession>
<reference evidence="4" key="2">
    <citation type="journal article" date="2014" name="PLoS ONE">
        <title>Genome and Transcriptome Analysis of the Fungal Pathogen Fusarium oxysporum f. sp. cubense Causing Banana Vascular Wilt Disease.</title>
        <authorList>
            <person name="Guo L."/>
            <person name="Han L."/>
            <person name="Yang L."/>
            <person name="Zeng H."/>
            <person name="Fan D."/>
            <person name="Zhu Y."/>
            <person name="Feng Y."/>
            <person name="Wang G."/>
            <person name="Peng C."/>
            <person name="Jiang X."/>
            <person name="Zhou D."/>
            <person name="Ni P."/>
            <person name="Liang C."/>
            <person name="Liu L."/>
            <person name="Wang J."/>
            <person name="Mao C."/>
            <person name="Fang X."/>
            <person name="Peng M."/>
            <person name="Huang J."/>
        </authorList>
    </citation>
    <scope>NUCLEOTIDE SEQUENCE [LARGE SCALE GENOMIC DNA]</scope>
    <source>
        <strain evidence="4">race 4</strain>
    </source>
</reference>
<feature type="compositionally biased region" description="Basic and acidic residues" evidence="1">
    <location>
        <begin position="661"/>
        <end position="688"/>
    </location>
</feature>
<feature type="domain" description="DNA repair protein rhp7 treble clef" evidence="2">
    <location>
        <begin position="716"/>
        <end position="753"/>
    </location>
</feature>
<organism evidence="3 4">
    <name type="scientific">Fusarium oxysporum f. sp. cubense (strain race 4)</name>
    <name type="common">Panama disease fungus</name>
    <dbReference type="NCBI Taxonomy" id="2502994"/>
    <lineage>
        <taxon>Eukaryota</taxon>
        <taxon>Fungi</taxon>
        <taxon>Dikarya</taxon>
        <taxon>Ascomycota</taxon>
        <taxon>Pezizomycotina</taxon>
        <taxon>Sordariomycetes</taxon>
        <taxon>Hypocreomycetidae</taxon>
        <taxon>Hypocreales</taxon>
        <taxon>Nectriaceae</taxon>
        <taxon>Fusarium</taxon>
        <taxon>Fusarium oxysporum species complex</taxon>
    </lineage>
</organism>